<dbReference type="InterPro" id="IPR038547">
    <property type="entry name" value="RING_CBP-p300_sf"/>
</dbReference>
<dbReference type="Proteomes" id="UP000887574">
    <property type="component" value="Unplaced"/>
</dbReference>
<dbReference type="WBParaSite" id="jg21195">
    <property type="protein sequence ID" value="jg21195"/>
    <property type="gene ID" value="jg21195"/>
</dbReference>
<proteinExistence type="predicted"/>
<evidence type="ECO:0000313" key="6">
    <source>
        <dbReference type="WBParaSite" id="jg21195"/>
    </source>
</evidence>
<dbReference type="InterPro" id="IPR001487">
    <property type="entry name" value="Bromodomain"/>
</dbReference>
<dbReference type="SMART" id="SM00297">
    <property type="entry name" value="BROMO"/>
    <property type="match status" value="1"/>
</dbReference>
<keyword evidence="5" id="KW-1185">Reference proteome</keyword>
<dbReference type="Gene3D" id="2.10.110.40">
    <property type="match status" value="1"/>
</dbReference>
<dbReference type="InterPro" id="IPR018359">
    <property type="entry name" value="Bromodomain_CS"/>
</dbReference>
<feature type="region of interest" description="Disordered" evidence="3">
    <location>
        <begin position="260"/>
        <end position="289"/>
    </location>
</feature>
<evidence type="ECO:0000259" key="4">
    <source>
        <dbReference type="PROSITE" id="PS50014"/>
    </source>
</evidence>
<dbReference type="InterPro" id="IPR010303">
    <property type="entry name" value="RING_CBP-p300"/>
</dbReference>
<name>A0A915DMP2_9BILA</name>
<dbReference type="CDD" id="cd05495">
    <property type="entry name" value="Bromo_cbp_like"/>
    <property type="match status" value="1"/>
</dbReference>
<dbReference type="AlphaFoldDB" id="A0A915DMP2"/>
<reference evidence="6" key="1">
    <citation type="submission" date="2022-11" db="UniProtKB">
        <authorList>
            <consortium name="WormBaseParasite"/>
        </authorList>
    </citation>
    <scope>IDENTIFICATION</scope>
</reference>
<dbReference type="InterPro" id="IPR036427">
    <property type="entry name" value="Bromodomain-like_sf"/>
</dbReference>
<evidence type="ECO:0000313" key="5">
    <source>
        <dbReference type="Proteomes" id="UP000887574"/>
    </source>
</evidence>
<feature type="domain" description="Bromo" evidence="4">
    <location>
        <begin position="46"/>
        <end position="118"/>
    </location>
</feature>
<organism evidence="5 6">
    <name type="scientific">Ditylenchus dipsaci</name>
    <dbReference type="NCBI Taxonomy" id="166011"/>
    <lineage>
        <taxon>Eukaryota</taxon>
        <taxon>Metazoa</taxon>
        <taxon>Ecdysozoa</taxon>
        <taxon>Nematoda</taxon>
        <taxon>Chromadorea</taxon>
        <taxon>Rhabditida</taxon>
        <taxon>Tylenchina</taxon>
        <taxon>Tylenchomorpha</taxon>
        <taxon>Sphaerularioidea</taxon>
        <taxon>Anguinidae</taxon>
        <taxon>Anguininae</taxon>
        <taxon>Ditylenchus</taxon>
    </lineage>
</organism>
<dbReference type="PROSITE" id="PS50014">
    <property type="entry name" value="BROMODOMAIN_2"/>
    <property type="match status" value="1"/>
</dbReference>
<dbReference type="PANTHER" id="PTHR45926">
    <property type="entry name" value="OSJNBA0053K19.4 PROTEIN"/>
    <property type="match status" value="1"/>
</dbReference>
<dbReference type="PROSITE" id="PS00633">
    <property type="entry name" value="BROMODOMAIN_1"/>
    <property type="match status" value="1"/>
</dbReference>
<dbReference type="Pfam" id="PF00439">
    <property type="entry name" value="Bromodomain"/>
    <property type="match status" value="1"/>
</dbReference>
<dbReference type="Pfam" id="PF06001">
    <property type="entry name" value="RING_CBP-p300"/>
    <property type="match status" value="1"/>
</dbReference>
<dbReference type="SUPFAM" id="SSF47370">
    <property type="entry name" value="Bromodomain"/>
    <property type="match status" value="1"/>
</dbReference>
<feature type="region of interest" description="Disordered" evidence="3">
    <location>
        <begin position="218"/>
        <end position="240"/>
    </location>
</feature>
<evidence type="ECO:0000256" key="3">
    <source>
        <dbReference type="SAM" id="MobiDB-lite"/>
    </source>
</evidence>
<evidence type="ECO:0000256" key="2">
    <source>
        <dbReference type="PROSITE-ProRule" id="PRU00035"/>
    </source>
</evidence>
<accession>A0A915DMP2</accession>
<keyword evidence="1 2" id="KW-0103">Bromodomain</keyword>
<sequence>MSGSSGRLPSYGSCHTSTKGRNPVVEKIFDADELRSYLQPVCEKLYKLDEAIPFRIPVDPEALQVPDYFDIVKQPMDLGTISQKLSTGKYKNPWEFCDDVWLMFENAWLYNRKNSKVYKWCSQLSKIFINEINPVMKKIGYCCGQKLSFTPLTPFCNGRSACVIARDQAYHLYVSTQCGVSFAERYIYCQKCFDKLPKKESVSAKMLKDLLKRPRAAKRPGTKTFLTKNQGPPRASKGREAARYWVKIHHGSRDNMILSRAAKRPGTGSRSTMGQEPPRASKGREAPGIGCRRQIPLKKLLGEGRYTQELPHCHLSRHIEDGVNEFIEEQVSQGTGQSYEVVIRVLSSVVKEVELKLHMEQK</sequence>
<dbReference type="Gene3D" id="1.20.920.10">
    <property type="entry name" value="Bromodomain-like"/>
    <property type="match status" value="1"/>
</dbReference>
<dbReference type="PRINTS" id="PR00503">
    <property type="entry name" value="BROMODOMAIN"/>
</dbReference>
<protein>
    <submittedName>
        <fullName evidence="6">Histone acetyltransferase</fullName>
    </submittedName>
</protein>
<evidence type="ECO:0000256" key="1">
    <source>
        <dbReference type="ARBA" id="ARBA00023117"/>
    </source>
</evidence>